<comment type="caution">
    <text evidence="2">The sequence shown here is derived from an EMBL/GenBank/DDBJ whole genome shotgun (WGS) entry which is preliminary data.</text>
</comment>
<proteinExistence type="predicted"/>
<sequence length="438" mass="48502">MQTEGVVPVFGDWGHDWQSTFVGLDWNIIQSLGDDSSGEPPVGHQMSLGTGESYSNPRAGRFLDASAILPSVPISRKTPEDEPSLTFANEFTPPPPCSPARSSPVLLPTSSTKTSGRAPSASQTLPYLPPVEPRGSVISDDRSTSKTQGRRELFKKLTQAPNVAERPEAVYDRENKEKFDNAVLVASNNFKERLTKIAEDNSREPEEALSLAWAQTRVKQPRKVSGHNALLHHARKQENDANPFAMKKKLCELTEIVNTDPHYLKIKMDPAQMRKITQELEEERAMKKGGDRTSNGSITQDIRKPFDCMRKDMEGNEEESDTEDPEMVDDVEGRCGRSGKMGKNAQSKKRKVAGNSEALEGVSKKRRTKSKNRPEAANKPPRKQASFRLPRNVYKSKEILSDTDGSDYEPAPHNTSSLAITTPAAPTNTSRYTTEGQV</sequence>
<feature type="region of interest" description="Disordered" evidence="1">
    <location>
        <begin position="74"/>
        <end position="151"/>
    </location>
</feature>
<feature type="compositionally biased region" description="Polar residues" evidence="1">
    <location>
        <begin position="47"/>
        <end position="56"/>
    </location>
</feature>
<accession>A0ABR2ZAC8</accession>
<protein>
    <submittedName>
        <fullName evidence="2">Uncharacterized protein</fullName>
    </submittedName>
</protein>
<feature type="compositionally biased region" description="Polar residues" evidence="1">
    <location>
        <begin position="108"/>
        <end position="125"/>
    </location>
</feature>
<dbReference type="EMBL" id="JBBXMP010000293">
    <property type="protein sequence ID" value="KAL0058626.1"/>
    <property type="molecule type" value="Genomic_DNA"/>
</dbReference>
<keyword evidence="3" id="KW-1185">Reference proteome</keyword>
<dbReference type="Proteomes" id="UP001437256">
    <property type="component" value="Unassembled WGS sequence"/>
</dbReference>
<gene>
    <name evidence="2" type="ORF">AAF712_014697</name>
</gene>
<feature type="compositionally biased region" description="Polar residues" evidence="1">
    <location>
        <begin position="413"/>
        <end position="438"/>
    </location>
</feature>
<evidence type="ECO:0000313" key="2">
    <source>
        <dbReference type="EMBL" id="KAL0058626.1"/>
    </source>
</evidence>
<organism evidence="2 3">
    <name type="scientific">Marasmius tenuissimus</name>
    <dbReference type="NCBI Taxonomy" id="585030"/>
    <lineage>
        <taxon>Eukaryota</taxon>
        <taxon>Fungi</taxon>
        <taxon>Dikarya</taxon>
        <taxon>Basidiomycota</taxon>
        <taxon>Agaricomycotina</taxon>
        <taxon>Agaricomycetes</taxon>
        <taxon>Agaricomycetidae</taxon>
        <taxon>Agaricales</taxon>
        <taxon>Marasmiineae</taxon>
        <taxon>Marasmiaceae</taxon>
        <taxon>Marasmius</taxon>
    </lineage>
</organism>
<evidence type="ECO:0000256" key="1">
    <source>
        <dbReference type="SAM" id="MobiDB-lite"/>
    </source>
</evidence>
<feature type="region of interest" description="Disordered" evidence="1">
    <location>
        <begin position="32"/>
        <end position="57"/>
    </location>
</feature>
<name>A0ABR2ZAC8_9AGAR</name>
<evidence type="ECO:0000313" key="3">
    <source>
        <dbReference type="Proteomes" id="UP001437256"/>
    </source>
</evidence>
<reference evidence="2 3" key="1">
    <citation type="submission" date="2024-05" db="EMBL/GenBank/DDBJ databases">
        <title>A draft genome resource for the thread blight pathogen Marasmius tenuissimus strain MS-2.</title>
        <authorList>
            <person name="Yulfo-Soto G.E."/>
            <person name="Baruah I.K."/>
            <person name="Amoako-Attah I."/>
            <person name="Bukari Y."/>
            <person name="Meinhardt L.W."/>
            <person name="Bailey B.A."/>
            <person name="Cohen S.P."/>
        </authorList>
    </citation>
    <scope>NUCLEOTIDE SEQUENCE [LARGE SCALE GENOMIC DNA]</scope>
    <source>
        <strain evidence="2 3">MS-2</strain>
    </source>
</reference>
<feature type="region of interest" description="Disordered" evidence="1">
    <location>
        <begin position="314"/>
        <end position="438"/>
    </location>
</feature>
<feature type="compositionally biased region" description="Basic and acidic residues" evidence="1">
    <location>
        <begin position="139"/>
        <end position="151"/>
    </location>
</feature>
<feature type="compositionally biased region" description="Acidic residues" evidence="1">
    <location>
        <begin position="315"/>
        <end position="330"/>
    </location>
</feature>